<proteinExistence type="predicted"/>
<protein>
    <submittedName>
        <fullName evidence="2">Uncharacterized protein</fullName>
    </submittedName>
</protein>
<dbReference type="InterPro" id="IPR039711">
    <property type="entry name" value="GDF5OS"/>
</dbReference>
<dbReference type="AlphaFoldDB" id="A0A3B4GRJ0"/>
<reference evidence="2" key="1">
    <citation type="submission" date="2023-09" db="UniProtKB">
        <authorList>
            <consortium name="Ensembl"/>
        </authorList>
    </citation>
    <scope>IDENTIFICATION</scope>
</reference>
<evidence type="ECO:0000313" key="2">
    <source>
        <dbReference type="Ensembl" id="ENSPNYP00000025620.1"/>
    </source>
</evidence>
<dbReference type="PANTHER" id="PTHR42152">
    <property type="entry name" value="PROTEIN GDF5OS, MITOCHONDRIAL"/>
    <property type="match status" value="1"/>
</dbReference>
<sequence>MIQSSQPISLKLTWSRLRWQRSLAFTVWCWDMDSGARLIRRWVNRYSSRFLLFPNAKKNAFSLLVLPCRANPRARRSMGRPPPCSSASSSKHSSWECWPFWVLKPLNTFQTSNTSHVLLNRSSTAFIWTRTAFCLPEAQVCSLRSGDGTPPPSPPLRFLRMCSSAPRSPSRSRELMLKRYLCRRSWGPRSSVIRDGSAGKYSPTGKKKSSVTNFSNTTQQVRTVE</sequence>
<accession>A0A3B4GRJ0</accession>
<feature type="compositionally biased region" description="Polar residues" evidence="1">
    <location>
        <begin position="210"/>
        <end position="225"/>
    </location>
</feature>
<name>A0A3B4GRJ0_9CICH</name>
<dbReference type="PANTHER" id="PTHR42152:SF1">
    <property type="entry name" value="PROTEIN GDF5-AS1, MITOCHONDRIAL"/>
    <property type="match status" value="1"/>
</dbReference>
<organism evidence="2">
    <name type="scientific">Pundamilia nyererei</name>
    <dbReference type="NCBI Taxonomy" id="303518"/>
    <lineage>
        <taxon>Eukaryota</taxon>
        <taxon>Metazoa</taxon>
        <taxon>Chordata</taxon>
        <taxon>Craniata</taxon>
        <taxon>Vertebrata</taxon>
        <taxon>Euteleostomi</taxon>
        <taxon>Actinopterygii</taxon>
        <taxon>Neopterygii</taxon>
        <taxon>Teleostei</taxon>
        <taxon>Neoteleostei</taxon>
        <taxon>Acanthomorphata</taxon>
        <taxon>Ovalentaria</taxon>
        <taxon>Cichlomorphae</taxon>
        <taxon>Cichliformes</taxon>
        <taxon>Cichlidae</taxon>
        <taxon>African cichlids</taxon>
        <taxon>Pseudocrenilabrinae</taxon>
        <taxon>Haplochromini</taxon>
        <taxon>Pundamilia</taxon>
    </lineage>
</organism>
<dbReference type="Ensembl" id="ENSPNYT00000026246.1">
    <property type="protein sequence ID" value="ENSPNYP00000025620.1"/>
    <property type="gene ID" value="ENSPNYG00000019338.1"/>
</dbReference>
<feature type="region of interest" description="Disordered" evidence="1">
    <location>
        <begin position="192"/>
        <end position="225"/>
    </location>
</feature>
<evidence type="ECO:0000256" key="1">
    <source>
        <dbReference type="SAM" id="MobiDB-lite"/>
    </source>
</evidence>
<dbReference type="GeneTree" id="ENSGT00940000176933"/>